<protein>
    <submittedName>
        <fullName evidence="2">Uncharacterized protein</fullName>
    </submittedName>
</protein>
<accession>A0A0S4UBM8</accession>
<evidence type="ECO:0000313" key="2">
    <source>
        <dbReference type="EMBL" id="CUV19624.1"/>
    </source>
</evidence>
<name>A0A0S4UBM8_RALSL</name>
<sequence length="70" mass="7543">MMLVFSYTSVFSACAALIVFLRKFAASNTGQPEAWAGLDRTMADAATTHVVLTFRKVAEMAFLSMVGSFG</sequence>
<organism evidence="2">
    <name type="scientific">Ralstonia solanacearum</name>
    <name type="common">Pseudomonas solanacearum</name>
    <dbReference type="NCBI Taxonomy" id="305"/>
    <lineage>
        <taxon>Bacteria</taxon>
        <taxon>Pseudomonadati</taxon>
        <taxon>Pseudomonadota</taxon>
        <taxon>Betaproteobacteria</taxon>
        <taxon>Burkholderiales</taxon>
        <taxon>Burkholderiaceae</taxon>
        <taxon>Ralstonia</taxon>
        <taxon>Ralstonia solanacearum species complex</taxon>
    </lineage>
</organism>
<gene>
    <name evidence="2" type="ORF">PSS4_v1_1070057</name>
</gene>
<keyword evidence="1" id="KW-0732">Signal</keyword>
<reference evidence="2" key="1">
    <citation type="submission" date="2015-10" db="EMBL/GenBank/DDBJ databases">
        <authorList>
            <person name="Gilbert D.G."/>
        </authorList>
    </citation>
    <scope>NUCLEOTIDE SEQUENCE</scope>
    <source>
        <strain evidence="2">Phyl III-seqv23</strain>
    </source>
</reference>
<dbReference type="AlphaFoldDB" id="A0A0S4UBM8"/>
<proteinExistence type="predicted"/>
<feature type="chain" id="PRO_5006628492" evidence="1">
    <location>
        <begin position="26"/>
        <end position="70"/>
    </location>
</feature>
<feature type="signal peptide" evidence="1">
    <location>
        <begin position="1"/>
        <end position="25"/>
    </location>
</feature>
<dbReference type="EMBL" id="LN899821">
    <property type="protein sequence ID" value="CUV19624.1"/>
    <property type="molecule type" value="Genomic_DNA"/>
</dbReference>
<evidence type="ECO:0000256" key="1">
    <source>
        <dbReference type="SAM" id="SignalP"/>
    </source>
</evidence>